<dbReference type="EMBL" id="CP089984">
    <property type="protein sequence ID" value="WXB16889.1"/>
    <property type="molecule type" value="Genomic_DNA"/>
</dbReference>
<evidence type="ECO:0000313" key="2">
    <source>
        <dbReference type="EMBL" id="WXB16889.1"/>
    </source>
</evidence>
<sequence length="228" mass="24194">MMKATTSLMAALILAIAGCASSSPDPLAETTTPQESRAVAAARDQAAHASLETLRQVMDNQKTVGPVAEPASAGLVGARVGDGVPMRMVRLDALRAYRPGDDPRGLLVDRGAFMYPVTVGGDPRTSVVMALRDGQWVPSRFGGVHSIKALHATQRELAAARPLKNLVLVDVPALHAKFLGRDEEGELVLTPLQDIDDTKLLAGRSEKAADVFEALVPLAREVDIHPPQ</sequence>
<dbReference type="PROSITE" id="PS51257">
    <property type="entry name" value="PROKAR_LIPOPROTEIN"/>
    <property type="match status" value="1"/>
</dbReference>
<name>A0ABZ2M4Y6_9BACT</name>
<gene>
    <name evidence="2" type="ORF">LZC94_06355</name>
</gene>
<accession>A0ABZ2M4Y6</accession>
<feature type="signal peptide" evidence="1">
    <location>
        <begin position="1"/>
        <end position="22"/>
    </location>
</feature>
<evidence type="ECO:0000313" key="3">
    <source>
        <dbReference type="Proteomes" id="UP001370348"/>
    </source>
</evidence>
<keyword evidence="1" id="KW-0732">Signal</keyword>
<dbReference type="RefSeq" id="WP_394826519.1">
    <property type="nucleotide sequence ID" value="NZ_CP089984.1"/>
</dbReference>
<proteinExistence type="predicted"/>
<evidence type="ECO:0000256" key="1">
    <source>
        <dbReference type="SAM" id="SignalP"/>
    </source>
</evidence>
<protein>
    <recommendedName>
        <fullName evidence="4">Lipoprotein</fullName>
    </recommendedName>
</protein>
<reference evidence="2 3" key="1">
    <citation type="submission" date="2021-12" db="EMBL/GenBank/DDBJ databases">
        <title>Discovery of the Pendulisporaceae a myxobacterial family with distinct sporulation behavior and unique specialized metabolism.</title>
        <authorList>
            <person name="Garcia R."/>
            <person name="Popoff A."/>
            <person name="Bader C.D."/>
            <person name="Loehr J."/>
            <person name="Walesch S."/>
            <person name="Walt C."/>
            <person name="Boldt J."/>
            <person name="Bunk B."/>
            <person name="Haeckl F.J.F.P.J."/>
            <person name="Gunesch A.P."/>
            <person name="Birkelbach J."/>
            <person name="Nuebel U."/>
            <person name="Pietschmann T."/>
            <person name="Bach T."/>
            <person name="Mueller R."/>
        </authorList>
    </citation>
    <scope>NUCLEOTIDE SEQUENCE [LARGE SCALE GENOMIC DNA]</scope>
    <source>
        <strain evidence="2 3">MSr11954</strain>
    </source>
</reference>
<organism evidence="2 3">
    <name type="scientific">Pendulispora albinea</name>
    <dbReference type="NCBI Taxonomy" id="2741071"/>
    <lineage>
        <taxon>Bacteria</taxon>
        <taxon>Pseudomonadati</taxon>
        <taxon>Myxococcota</taxon>
        <taxon>Myxococcia</taxon>
        <taxon>Myxococcales</taxon>
        <taxon>Sorangiineae</taxon>
        <taxon>Pendulisporaceae</taxon>
        <taxon>Pendulispora</taxon>
    </lineage>
</organism>
<dbReference type="Proteomes" id="UP001370348">
    <property type="component" value="Chromosome"/>
</dbReference>
<keyword evidence="3" id="KW-1185">Reference proteome</keyword>
<evidence type="ECO:0008006" key="4">
    <source>
        <dbReference type="Google" id="ProtNLM"/>
    </source>
</evidence>
<feature type="chain" id="PRO_5046291551" description="Lipoprotein" evidence="1">
    <location>
        <begin position="23"/>
        <end position="228"/>
    </location>
</feature>